<sequence length="748" mass="78813">MAGPAAGSARPAAVRARPRGGVAAWGATALLPAAAALYWLPLRGTDLAAVGAFGLVQALPVATLVGLALLAVGFALALAAPSGTRATRALRAAWLLLTVFSLHGLPAVLEPEPRFPTAWQHGGFVDFVQRTGETATALDARWSWPLFFQAAAAAMDLFRAGDLTPVLRWAPVVTQALYLVPLAVLYRRFDVPDRAVWLGLWLFTSVNWVGQDYFSPQSANLLLHLAFLALLLRHFAGPTPSGGARPRLLAGPRRSAPRPSDARGADPRRSGPRPRPRPGVRPARATAPWGRLAVLATLLLLFAASTASHQLTPFVTLATCAALVVLRRCSAVRLPLAMAVMVVGWLSYAGAPYWSGHMAEMFGDLGRVGANVTTSLTGRLRGGTPEHEAVQYARGTFTAAVLLLAAVGAVRRRRAGFGDRTLLALLLVPFGALAAQSYGGEMAMRVYLFALPAACLLAACALWPGTAATTAPASDPTSDGPLTAPGGRPERPGPGDGAGPAAVVAVGLCGALVLGAFLVARFGNEAYERVRPGEVAAMEAVYRAAEDVAAAGDGTVRLVWLTPAPATDLTPNMPWGYRAHERIGYVAAPAPEDPTDLAALLDLVRDLGPETYLISNVAQDQHIHLDYGYPPDWGRRLRAALAAEEGVRTVVAGPDAAVFTLAEDEWGPDRTVPPLPELTARVGTTPHTPTGLRVFGLLLGLLAAVEVREALGRHRPRSRAAVWTTRALLAGLLLVFAAVVAERFWLLA</sequence>
<feature type="transmembrane region" description="Helical" evidence="2">
    <location>
        <begin position="498"/>
        <end position="520"/>
    </location>
</feature>
<dbReference type="Proteomes" id="UP000567795">
    <property type="component" value="Unassembled WGS sequence"/>
</dbReference>
<feature type="transmembrane region" description="Helical" evidence="2">
    <location>
        <begin position="334"/>
        <end position="354"/>
    </location>
</feature>
<proteinExistence type="predicted"/>
<feature type="transmembrane region" description="Helical" evidence="2">
    <location>
        <begin position="446"/>
        <end position="464"/>
    </location>
</feature>
<feature type="transmembrane region" description="Helical" evidence="2">
    <location>
        <begin position="310"/>
        <end position="327"/>
    </location>
</feature>
<feature type="region of interest" description="Disordered" evidence="1">
    <location>
        <begin position="242"/>
        <end position="284"/>
    </location>
</feature>
<feature type="transmembrane region" description="Helical" evidence="2">
    <location>
        <begin position="52"/>
        <end position="80"/>
    </location>
</feature>
<keyword evidence="2" id="KW-0472">Membrane</keyword>
<feature type="compositionally biased region" description="Low complexity" evidence="1">
    <location>
        <begin position="242"/>
        <end position="259"/>
    </location>
</feature>
<comment type="caution">
    <text evidence="3">The sequence shown here is derived from an EMBL/GenBank/DDBJ whole genome shotgun (WGS) entry which is preliminary data.</text>
</comment>
<accession>A0A853AC19</accession>
<dbReference type="AlphaFoldDB" id="A0A853AC19"/>
<feature type="transmembrane region" description="Helical" evidence="2">
    <location>
        <begin position="727"/>
        <end position="746"/>
    </location>
</feature>
<evidence type="ECO:0000256" key="2">
    <source>
        <dbReference type="SAM" id="Phobius"/>
    </source>
</evidence>
<organism evidence="3 4">
    <name type="scientific">Allostreptomyces psammosilenae</name>
    <dbReference type="NCBI Taxonomy" id="1892865"/>
    <lineage>
        <taxon>Bacteria</taxon>
        <taxon>Bacillati</taxon>
        <taxon>Actinomycetota</taxon>
        <taxon>Actinomycetes</taxon>
        <taxon>Kitasatosporales</taxon>
        <taxon>Streptomycetaceae</taxon>
        <taxon>Allostreptomyces</taxon>
    </lineage>
</organism>
<feature type="region of interest" description="Disordered" evidence="1">
    <location>
        <begin position="469"/>
        <end position="498"/>
    </location>
</feature>
<feature type="transmembrane region" description="Helical" evidence="2">
    <location>
        <begin position="392"/>
        <end position="410"/>
    </location>
</feature>
<keyword evidence="2" id="KW-0812">Transmembrane</keyword>
<feature type="compositionally biased region" description="Low complexity" evidence="1">
    <location>
        <begin position="469"/>
        <end position="487"/>
    </location>
</feature>
<feature type="transmembrane region" description="Helical" evidence="2">
    <location>
        <begin position="21"/>
        <end position="40"/>
    </location>
</feature>
<keyword evidence="4" id="KW-1185">Reference proteome</keyword>
<evidence type="ECO:0000256" key="1">
    <source>
        <dbReference type="SAM" id="MobiDB-lite"/>
    </source>
</evidence>
<reference evidence="3 4" key="1">
    <citation type="submission" date="2020-07" db="EMBL/GenBank/DDBJ databases">
        <title>Sequencing the genomes of 1000 actinobacteria strains.</title>
        <authorList>
            <person name="Klenk H.-P."/>
        </authorList>
    </citation>
    <scope>NUCLEOTIDE SEQUENCE [LARGE SCALE GENOMIC DNA]</scope>
    <source>
        <strain evidence="3 4">DSM 42178</strain>
    </source>
</reference>
<name>A0A853AC19_9ACTN</name>
<feature type="transmembrane region" description="Helical" evidence="2">
    <location>
        <begin position="285"/>
        <end position="304"/>
    </location>
</feature>
<keyword evidence="2" id="KW-1133">Transmembrane helix</keyword>
<evidence type="ECO:0000313" key="4">
    <source>
        <dbReference type="Proteomes" id="UP000567795"/>
    </source>
</evidence>
<gene>
    <name evidence="3" type="ORF">FHU37_005150</name>
</gene>
<evidence type="ECO:0000313" key="3">
    <source>
        <dbReference type="EMBL" id="NYI08121.1"/>
    </source>
</evidence>
<dbReference type="EMBL" id="JACBZD010000002">
    <property type="protein sequence ID" value="NYI08121.1"/>
    <property type="molecule type" value="Genomic_DNA"/>
</dbReference>
<dbReference type="RefSeq" id="WP_312892861.1">
    <property type="nucleotide sequence ID" value="NZ_JACBZD010000002.1"/>
</dbReference>
<feature type="transmembrane region" description="Helical" evidence="2">
    <location>
        <begin position="92"/>
        <end position="109"/>
    </location>
</feature>
<feature type="transmembrane region" description="Helical" evidence="2">
    <location>
        <begin position="166"/>
        <end position="186"/>
    </location>
</feature>
<feature type="compositionally biased region" description="Basic and acidic residues" evidence="1">
    <location>
        <begin position="260"/>
        <end position="269"/>
    </location>
</feature>
<protein>
    <submittedName>
        <fullName evidence="3">Putative membrane protein YeaQ/YmgE (Transglycosylase-associated protein family)</fullName>
    </submittedName>
</protein>